<reference evidence="3" key="1">
    <citation type="journal article" date="2016" name="Nature">
        <title>The genome of the seagrass Zostera marina reveals angiosperm adaptation to the sea.</title>
        <authorList>
            <person name="Olsen J.L."/>
            <person name="Rouze P."/>
            <person name="Verhelst B."/>
            <person name="Lin Y.-C."/>
            <person name="Bayer T."/>
            <person name="Collen J."/>
            <person name="Dattolo E."/>
            <person name="De Paoli E."/>
            <person name="Dittami S."/>
            <person name="Maumus F."/>
            <person name="Michel G."/>
            <person name="Kersting A."/>
            <person name="Lauritano C."/>
            <person name="Lohaus R."/>
            <person name="Toepel M."/>
            <person name="Tonon T."/>
            <person name="Vanneste K."/>
            <person name="Amirebrahimi M."/>
            <person name="Brakel J."/>
            <person name="Bostroem C."/>
            <person name="Chovatia M."/>
            <person name="Grimwood J."/>
            <person name="Jenkins J.W."/>
            <person name="Jueterbock A."/>
            <person name="Mraz A."/>
            <person name="Stam W.T."/>
            <person name="Tice H."/>
            <person name="Bornberg-Bauer E."/>
            <person name="Green P.J."/>
            <person name="Pearson G.A."/>
            <person name="Procaccini G."/>
            <person name="Duarte C.M."/>
            <person name="Schmutz J."/>
            <person name="Reusch T.B.H."/>
            <person name="Van de Peer Y."/>
        </authorList>
    </citation>
    <scope>NUCLEOTIDE SEQUENCE [LARGE SCALE GENOMIC DNA]</scope>
    <source>
        <strain evidence="3">cv. Finnish</strain>
    </source>
</reference>
<dbReference type="AlphaFoldDB" id="A0A0K9PMC7"/>
<comment type="caution">
    <text evidence="2">The sequence shown here is derived from an EMBL/GenBank/DDBJ whole genome shotgun (WGS) entry which is preliminary data.</text>
</comment>
<sequence length="68" mass="7606">MCAPDTCWVEFDTITGDVDAILENARATLISNLGEGDGSQPLNRPNSPRPRREKHTPARFKDFYMDPA</sequence>
<gene>
    <name evidence="2" type="ORF">ZOSMA_1G01960</name>
</gene>
<evidence type="ECO:0000313" key="2">
    <source>
        <dbReference type="EMBL" id="KMZ70223.1"/>
    </source>
</evidence>
<feature type="region of interest" description="Disordered" evidence="1">
    <location>
        <begin position="31"/>
        <end position="68"/>
    </location>
</feature>
<dbReference type="Proteomes" id="UP000036987">
    <property type="component" value="Unassembled WGS sequence"/>
</dbReference>
<accession>A0A0K9PMC7</accession>
<protein>
    <submittedName>
        <fullName evidence="2">Uncharacterized protein</fullName>
    </submittedName>
</protein>
<organism evidence="2 3">
    <name type="scientific">Zostera marina</name>
    <name type="common">Eelgrass</name>
    <dbReference type="NCBI Taxonomy" id="29655"/>
    <lineage>
        <taxon>Eukaryota</taxon>
        <taxon>Viridiplantae</taxon>
        <taxon>Streptophyta</taxon>
        <taxon>Embryophyta</taxon>
        <taxon>Tracheophyta</taxon>
        <taxon>Spermatophyta</taxon>
        <taxon>Magnoliopsida</taxon>
        <taxon>Liliopsida</taxon>
        <taxon>Zosteraceae</taxon>
        <taxon>Zostera</taxon>
    </lineage>
</organism>
<proteinExistence type="predicted"/>
<keyword evidence="3" id="KW-1185">Reference proteome</keyword>
<name>A0A0K9PMC7_ZOSMR</name>
<feature type="compositionally biased region" description="Basic and acidic residues" evidence="1">
    <location>
        <begin position="55"/>
        <end position="68"/>
    </location>
</feature>
<evidence type="ECO:0000313" key="3">
    <source>
        <dbReference type="Proteomes" id="UP000036987"/>
    </source>
</evidence>
<dbReference type="EMBL" id="LFYR01000729">
    <property type="protein sequence ID" value="KMZ70223.1"/>
    <property type="molecule type" value="Genomic_DNA"/>
</dbReference>
<evidence type="ECO:0000256" key="1">
    <source>
        <dbReference type="SAM" id="MobiDB-lite"/>
    </source>
</evidence>